<dbReference type="InterPro" id="IPR051678">
    <property type="entry name" value="AGP_Transferase"/>
</dbReference>
<dbReference type="PANTHER" id="PTHR21310:SF48">
    <property type="entry name" value="AMINOGLYCOSIDE PHOSPHOTRANSFERASE DOMAIN-CONTAINING PROTEIN"/>
    <property type="match status" value="1"/>
</dbReference>
<dbReference type="AlphaFoldDB" id="A0A6A6I508"/>
<evidence type="ECO:0000313" key="3">
    <source>
        <dbReference type="Proteomes" id="UP000800094"/>
    </source>
</evidence>
<name>A0A6A6I508_9PLEO</name>
<accession>A0A6A6I508</accession>
<reference evidence="2" key="1">
    <citation type="journal article" date="2020" name="Stud. Mycol.">
        <title>101 Dothideomycetes genomes: a test case for predicting lifestyles and emergence of pathogens.</title>
        <authorList>
            <person name="Haridas S."/>
            <person name="Albert R."/>
            <person name="Binder M."/>
            <person name="Bloem J."/>
            <person name="Labutti K."/>
            <person name="Salamov A."/>
            <person name="Andreopoulos B."/>
            <person name="Baker S."/>
            <person name="Barry K."/>
            <person name="Bills G."/>
            <person name="Bluhm B."/>
            <person name="Cannon C."/>
            <person name="Castanera R."/>
            <person name="Culley D."/>
            <person name="Daum C."/>
            <person name="Ezra D."/>
            <person name="Gonzalez J."/>
            <person name="Henrissat B."/>
            <person name="Kuo A."/>
            <person name="Liang C."/>
            <person name="Lipzen A."/>
            <person name="Lutzoni F."/>
            <person name="Magnuson J."/>
            <person name="Mondo S."/>
            <person name="Nolan M."/>
            <person name="Ohm R."/>
            <person name="Pangilinan J."/>
            <person name="Park H.-J."/>
            <person name="Ramirez L."/>
            <person name="Alfaro M."/>
            <person name="Sun H."/>
            <person name="Tritt A."/>
            <person name="Yoshinaga Y."/>
            <person name="Zwiers L.-H."/>
            <person name="Turgeon B."/>
            <person name="Goodwin S."/>
            <person name="Spatafora J."/>
            <person name="Crous P."/>
            <person name="Grigoriev I."/>
        </authorList>
    </citation>
    <scope>NUCLEOTIDE SEQUENCE</scope>
    <source>
        <strain evidence="2">CBS 122368</strain>
    </source>
</reference>
<feature type="domain" description="Aminoglycoside phosphotransferase" evidence="1">
    <location>
        <begin position="40"/>
        <end position="211"/>
    </location>
</feature>
<keyword evidence="3" id="KW-1185">Reference proteome</keyword>
<dbReference type="GeneID" id="54589643"/>
<evidence type="ECO:0000313" key="2">
    <source>
        <dbReference type="EMBL" id="KAF2245042.1"/>
    </source>
</evidence>
<dbReference type="Gene3D" id="3.90.1200.10">
    <property type="match status" value="1"/>
</dbReference>
<protein>
    <recommendedName>
        <fullName evidence="1">Aminoglycoside phosphotransferase domain-containing protein</fullName>
    </recommendedName>
</protein>
<dbReference type="InterPro" id="IPR011009">
    <property type="entry name" value="Kinase-like_dom_sf"/>
</dbReference>
<dbReference type="OrthoDB" id="2906425at2759"/>
<evidence type="ECO:0000259" key="1">
    <source>
        <dbReference type="Pfam" id="PF01636"/>
    </source>
</evidence>
<gene>
    <name evidence="2" type="ORF">BU26DRAFT_75815</name>
</gene>
<organism evidence="2 3">
    <name type="scientific">Trematosphaeria pertusa</name>
    <dbReference type="NCBI Taxonomy" id="390896"/>
    <lineage>
        <taxon>Eukaryota</taxon>
        <taxon>Fungi</taxon>
        <taxon>Dikarya</taxon>
        <taxon>Ascomycota</taxon>
        <taxon>Pezizomycotina</taxon>
        <taxon>Dothideomycetes</taxon>
        <taxon>Pleosporomycetidae</taxon>
        <taxon>Pleosporales</taxon>
        <taxon>Massarineae</taxon>
        <taxon>Trematosphaeriaceae</taxon>
        <taxon>Trematosphaeria</taxon>
    </lineage>
</organism>
<dbReference type="Pfam" id="PF01636">
    <property type="entry name" value="APH"/>
    <property type="match status" value="1"/>
</dbReference>
<sequence length="242" mass="27467">MTTETWSTIHSVYELSPTTFKKSSRPKEKYYAVKGGDAFYRTRHWKTERILNEARALLLLAKTKIPVPKFIRCGDNDDGTMFLEMSREDGVELSEVGKACHMSGTVGHNYVGECENCKAIAQANAKDFIQTILLPELANLTSDTTGLDGFVIPPAWMLETDTRSKWEPVTFSDPVLIFIHGDLGPSNLLMDPKTLTVKCVIDWENSGYFHPEFQKWEVDMGRYYALYTERNIHLELASSITL</sequence>
<dbReference type="InterPro" id="IPR002575">
    <property type="entry name" value="Aminoglycoside_PTrfase"/>
</dbReference>
<dbReference type="SUPFAM" id="SSF56112">
    <property type="entry name" value="Protein kinase-like (PK-like)"/>
    <property type="match status" value="1"/>
</dbReference>
<proteinExistence type="predicted"/>
<dbReference type="Proteomes" id="UP000800094">
    <property type="component" value="Unassembled WGS sequence"/>
</dbReference>
<dbReference type="RefSeq" id="XP_033680046.1">
    <property type="nucleotide sequence ID" value="XM_033836313.1"/>
</dbReference>
<dbReference type="PANTHER" id="PTHR21310">
    <property type="entry name" value="AMINOGLYCOSIDE PHOSPHOTRANSFERASE-RELATED-RELATED"/>
    <property type="match status" value="1"/>
</dbReference>
<dbReference type="EMBL" id="ML987201">
    <property type="protein sequence ID" value="KAF2245042.1"/>
    <property type="molecule type" value="Genomic_DNA"/>
</dbReference>